<feature type="region of interest" description="Disordered" evidence="5">
    <location>
        <begin position="201"/>
        <end position="226"/>
    </location>
</feature>
<comment type="subcellular location">
    <subcellularLocation>
        <location evidence="1">Cell outer membrane</location>
    </subcellularLocation>
</comment>
<dbReference type="PROSITE" id="PS51123">
    <property type="entry name" value="OMPA_2"/>
    <property type="match status" value="1"/>
</dbReference>
<sequence length="240" mass="25773">MGDYYSGEIQPMPDLNRAIPSDSKVISDLIRNKEISQMKKMTVIAASVAATFAFSGQAFAGGQSPYVFTSNGEPVKTGHGPCLYNNHGTLNSETAIEACNPELITKAEPAPKPIVEPPPAPEAKTITLEADTYFDFDKSNLKPEGKDTLNALVRDMGDLNAVANIEAVGHTDSIGTDEYNQGLSERRAATVKDYLVDQGVPGDKIETQGMGESNPIATNQTREGRAQNRRVEITVQGTAQ</sequence>
<evidence type="ECO:0000313" key="7">
    <source>
        <dbReference type="EMBL" id="WQH15826.1"/>
    </source>
</evidence>
<evidence type="ECO:0000256" key="3">
    <source>
        <dbReference type="ARBA" id="ARBA00023237"/>
    </source>
</evidence>
<evidence type="ECO:0000313" key="8">
    <source>
        <dbReference type="Proteomes" id="UP001327459"/>
    </source>
</evidence>
<evidence type="ECO:0000259" key="6">
    <source>
        <dbReference type="PROSITE" id="PS51123"/>
    </source>
</evidence>
<dbReference type="InterPro" id="IPR050330">
    <property type="entry name" value="Bact_OuterMem_StrucFunc"/>
</dbReference>
<reference evidence="7 8" key="1">
    <citation type="submission" date="2023-11" db="EMBL/GenBank/DDBJ databases">
        <title>MicrobeMod: A computational toolkit for identifying prokaryotic methylation and restriction-modification with nanopore sequencing.</title>
        <authorList>
            <person name="Crits-Christoph A."/>
            <person name="Kang S.C."/>
            <person name="Lee H."/>
            <person name="Ostrov N."/>
        </authorList>
    </citation>
    <scope>NUCLEOTIDE SEQUENCE [LARGE SCALE GENOMIC DNA]</scope>
    <source>
        <strain evidence="7 8">ATCC 49870</strain>
    </source>
</reference>
<dbReference type="Gene3D" id="3.30.1330.60">
    <property type="entry name" value="OmpA-like domain"/>
    <property type="match status" value="1"/>
</dbReference>
<name>A0ABZ0YUH7_9GAMM</name>
<accession>A0ABZ0YUH7</accession>
<evidence type="ECO:0000256" key="5">
    <source>
        <dbReference type="SAM" id="MobiDB-lite"/>
    </source>
</evidence>
<evidence type="ECO:0000256" key="2">
    <source>
        <dbReference type="ARBA" id="ARBA00023136"/>
    </source>
</evidence>
<dbReference type="CDD" id="cd07185">
    <property type="entry name" value="OmpA_C-like"/>
    <property type="match status" value="1"/>
</dbReference>
<dbReference type="PRINTS" id="PR01021">
    <property type="entry name" value="OMPADOMAIN"/>
</dbReference>
<keyword evidence="2 4" id="KW-0472">Membrane</keyword>
<dbReference type="PRINTS" id="PR01023">
    <property type="entry name" value="NAFLGMOTY"/>
</dbReference>
<dbReference type="InterPro" id="IPR006664">
    <property type="entry name" value="OMP_bac"/>
</dbReference>
<dbReference type="PANTHER" id="PTHR30329:SF21">
    <property type="entry name" value="LIPOPROTEIN YIAD-RELATED"/>
    <property type="match status" value="1"/>
</dbReference>
<dbReference type="InterPro" id="IPR006665">
    <property type="entry name" value="OmpA-like"/>
</dbReference>
<proteinExistence type="predicted"/>
<dbReference type="Proteomes" id="UP001327459">
    <property type="component" value="Chromosome"/>
</dbReference>
<gene>
    <name evidence="7" type="ORF">SR882_08655</name>
</gene>
<dbReference type="SUPFAM" id="SSF103088">
    <property type="entry name" value="OmpA-like"/>
    <property type="match status" value="1"/>
</dbReference>
<dbReference type="RefSeq" id="WP_322520849.1">
    <property type="nucleotide sequence ID" value="NZ_CP140153.1"/>
</dbReference>
<keyword evidence="3" id="KW-0998">Cell outer membrane</keyword>
<dbReference type="InterPro" id="IPR006690">
    <property type="entry name" value="OMPA-like_CS"/>
</dbReference>
<evidence type="ECO:0000256" key="4">
    <source>
        <dbReference type="PROSITE-ProRule" id="PRU00473"/>
    </source>
</evidence>
<evidence type="ECO:0000256" key="1">
    <source>
        <dbReference type="ARBA" id="ARBA00004442"/>
    </source>
</evidence>
<dbReference type="EMBL" id="CP140153">
    <property type="protein sequence ID" value="WQH15826.1"/>
    <property type="molecule type" value="Genomic_DNA"/>
</dbReference>
<feature type="domain" description="OmpA-like" evidence="6">
    <location>
        <begin position="121"/>
        <end position="239"/>
    </location>
</feature>
<dbReference type="PANTHER" id="PTHR30329">
    <property type="entry name" value="STATOR ELEMENT OF FLAGELLAR MOTOR COMPLEX"/>
    <property type="match status" value="1"/>
</dbReference>
<dbReference type="PROSITE" id="PS01068">
    <property type="entry name" value="OMPA_1"/>
    <property type="match status" value="1"/>
</dbReference>
<dbReference type="InterPro" id="IPR036737">
    <property type="entry name" value="OmpA-like_sf"/>
</dbReference>
<organism evidence="7 8">
    <name type="scientific">Guyparkeria halophila</name>
    <dbReference type="NCBI Taxonomy" id="47960"/>
    <lineage>
        <taxon>Bacteria</taxon>
        <taxon>Pseudomonadati</taxon>
        <taxon>Pseudomonadota</taxon>
        <taxon>Gammaproteobacteria</taxon>
        <taxon>Chromatiales</taxon>
        <taxon>Thioalkalibacteraceae</taxon>
        <taxon>Guyparkeria</taxon>
    </lineage>
</organism>
<dbReference type="Pfam" id="PF00691">
    <property type="entry name" value="OmpA"/>
    <property type="match status" value="1"/>
</dbReference>
<protein>
    <submittedName>
        <fullName evidence="7">OmpA family protein</fullName>
    </submittedName>
</protein>
<keyword evidence="8" id="KW-1185">Reference proteome</keyword>